<evidence type="ECO:0000256" key="1">
    <source>
        <dbReference type="SAM" id="MobiDB-lite"/>
    </source>
</evidence>
<organism evidence="2 3">
    <name type="scientific">Lepraria neglecta</name>
    <dbReference type="NCBI Taxonomy" id="209136"/>
    <lineage>
        <taxon>Eukaryota</taxon>
        <taxon>Fungi</taxon>
        <taxon>Dikarya</taxon>
        <taxon>Ascomycota</taxon>
        <taxon>Pezizomycotina</taxon>
        <taxon>Lecanoromycetes</taxon>
        <taxon>OSLEUM clade</taxon>
        <taxon>Lecanoromycetidae</taxon>
        <taxon>Lecanorales</taxon>
        <taxon>Lecanorineae</taxon>
        <taxon>Stereocaulaceae</taxon>
        <taxon>Lepraria</taxon>
    </lineage>
</organism>
<comment type="caution">
    <text evidence="2">The sequence shown here is derived from an EMBL/GenBank/DDBJ whole genome shotgun (WGS) entry which is preliminary data.</text>
</comment>
<accession>A0AAD9YWA7</accession>
<protein>
    <submittedName>
        <fullName evidence="2">Uncharacterized protein</fullName>
    </submittedName>
</protein>
<keyword evidence="3" id="KW-1185">Reference proteome</keyword>
<evidence type="ECO:0000313" key="3">
    <source>
        <dbReference type="Proteomes" id="UP001276659"/>
    </source>
</evidence>
<dbReference type="AlphaFoldDB" id="A0AAD9YWA7"/>
<feature type="region of interest" description="Disordered" evidence="1">
    <location>
        <begin position="232"/>
        <end position="259"/>
    </location>
</feature>
<dbReference type="PANTHER" id="PTHR42085">
    <property type="entry name" value="F-BOX DOMAIN-CONTAINING PROTEIN"/>
    <property type="match status" value="1"/>
</dbReference>
<gene>
    <name evidence="2" type="ORF">OEA41_010290</name>
</gene>
<dbReference type="PANTHER" id="PTHR42085:SF2">
    <property type="entry name" value="F-BOX DOMAIN-CONTAINING PROTEIN"/>
    <property type="match status" value="1"/>
</dbReference>
<proteinExistence type="predicted"/>
<dbReference type="Proteomes" id="UP001276659">
    <property type="component" value="Unassembled WGS sequence"/>
</dbReference>
<reference evidence="2" key="1">
    <citation type="submission" date="2022-11" db="EMBL/GenBank/DDBJ databases">
        <title>Chromosomal genome sequence assembly and mating type (MAT) locus characterization of the leprose asexual lichenized fungus Lepraria neglecta (Nyl.) Erichsen.</title>
        <authorList>
            <person name="Allen J.L."/>
            <person name="Pfeffer B."/>
        </authorList>
    </citation>
    <scope>NUCLEOTIDE SEQUENCE</scope>
    <source>
        <strain evidence="2">Allen 5258</strain>
    </source>
</reference>
<dbReference type="InterPro" id="IPR038883">
    <property type="entry name" value="AN11006-like"/>
</dbReference>
<sequence>MNIFDIAREIRLKIYSELLVLSEPIVFVADYGPSSPPLFRSKRDGLCPALLRINKRMYSEANTLLYSNNRFQFPEVFTSTPSATDSAHIAPFLHQIGSQASHVRHICIPFPTFNYPQPDSARLHKAHVKNLDLVRDTCTSIRTLELLVSPDCENYALSDSPIAAEALNLLDTYFKNIPSLKEIVINFEVYPEQDPSDDLTKKMHNYGWTVKVTKLPKKKWISLDDRAEFDNEEDCQAYDNEQSLIDERETQREEEEQWLEEYHRRRRDPYWKNDSDYD</sequence>
<evidence type="ECO:0000313" key="2">
    <source>
        <dbReference type="EMBL" id="KAK3167164.1"/>
    </source>
</evidence>
<dbReference type="EMBL" id="JASNWA010000011">
    <property type="protein sequence ID" value="KAK3167164.1"/>
    <property type="molecule type" value="Genomic_DNA"/>
</dbReference>
<name>A0AAD9YWA7_9LECA</name>